<feature type="compositionally biased region" description="Low complexity" evidence="1">
    <location>
        <begin position="61"/>
        <end position="80"/>
    </location>
</feature>
<dbReference type="RefSeq" id="WP_020442060.1">
    <property type="nucleotide sequence ID" value="NC_021663.1"/>
</dbReference>
<gene>
    <name evidence="3" type="ORF">A606_10355</name>
</gene>
<dbReference type="Proteomes" id="UP000014809">
    <property type="component" value="Chromosome"/>
</dbReference>
<sequence length="321" mass="31694">MTDNNKIPGDWGRDEQGKPGKSDPANPFAKKSDPDTDSFPPQGSVGGAGVAGKQPPQYRKAAPAAATSATSPVQVSVPQPSGGGKGGVIILSISAVIAILALIGAGVYALTGMDSGEDLTAEGTTTIIVPATSGATSKAPTGGNGSSNRSNNSGGSGSSNSGSSGSGSSRSNSGSTRTTTRSTARTTARTTARNTTSNTPRNTSTPTSEPEEAYVPTTTTPSCDGRGVLVLTTVSPSSSTLEADITSATSGTSGAQVFAPGSCASLNSEYGSSSYIVAVDYGSDTDSLCSASGGSPRTLSSSSSATNPCDEPEEEPEDDEA</sequence>
<feature type="compositionally biased region" description="Acidic residues" evidence="1">
    <location>
        <begin position="310"/>
        <end position="321"/>
    </location>
</feature>
<organism evidence="3 4">
    <name type="scientific">Corynebacterium terpenotabidum Y-11</name>
    <dbReference type="NCBI Taxonomy" id="1200352"/>
    <lineage>
        <taxon>Bacteria</taxon>
        <taxon>Bacillati</taxon>
        <taxon>Actinomycetota</taxon>
        <taxon>Actinomycetes</taxon>
        <taxon>Mycobacteriales</taxon>
        <taxon>Corynebacteriaceae</taxon>
        <taxon>Corynebacterium</taxon>
    </lineage>
</organism>
<evidence type="ECO:0000256" key="2">
    <source>
        <dbReference type="SAM" id="Phobius"/>
    </source>
</evidence>
<keyword evidence="2" id="KW-0472">Membrane</keyword>
<name>S4XIX5_9CORY</name>
<feature type="region of interest" description="Disordered" evidence="1">
    <location>
        <begin position="131"/>
        <end position="226"/>
    </location>
</feature>
<keyword evidence="2" id="KW-1133">Transmembrane helix</keyword>
<feature type="compositionally biased region" description="Basic and acidic residues" evidence="1">
    <location>
        <begin position="11"/>
        <end position="21"/>
    </location>
</feature>
<reference evidence="3 4" key="1">
    <citation type="submission" date="2012-06" db="EMBL/GenBank/DDBJ databases">
        <title>Complete genome sequence of Corynebacterium terpenotabidum Y-11 (=DSM 44721).</title>
        <authorList>
            <person name="Ruckert C."/>
            <person name="Albersmeier A."/>
            <person name="Al-Dilaimi A."/>
            <person name="Szczepanowski R."/>
            <person name="Kalinowski J."/>
        </authorList>
    </citation>
    <scope>NUCLEOTIDE SEQUENCE [LARGE SCALE GENOMIC DNA]</scope>
    <source>
        <strain evidence="3 4">Y-11</strain>
    </source>
</reference>
<evidence type="ECO:0000313" key="3">
    <source>
        <dbReference type="EMBL" id="AGP31710.1"/>
    </source>
</evidence>
<feature type="region of interest" description="Disordered" evidence="1">
    <location>
        <begin position="1"/>
        <end position="81"/>
    </location>
</feature>
<feature type="region of interest" description="Disordered" evidence="1">
    <location>
        <begin position="285"/>
        <end position="321"/>
    </location>
</feature>
<feature type="compositionally biased region" description="Low complexity" evidence="1">
    <location>
        <begin position="290"/>
        <end position="306"/>
    </location>
</feature>
<feature type="compositionally biased region" description="Low complexity" evidence="1">
    <location>
        <begin position="146"/>
        <end position="208"/>
    </location>
</feature>
<accession>S4XIX5</accession>
<dbReference type="PATRIC" id="fig|1200352.3.peg.2111"/>
<dbReference type="KEGG" id="cter:A606_10355"/>
<proteinExistence type="predicted"/>
<keyword evidence="2" id="KW-0812">Transmembrane</keyword>
<dbReference type="HOGENOM" id="CLU_865243_0_0_11"/>
<feature type="transmembrane region" description="Helical" evidence="2">
    <location>
        <begin position="88"/>
        <end position="110"/>
    </location>
</feature>
<keyword evidence="4" id="KW-1185">Reference proteome</keyword>
<protein>
    <submittedName>
        <fullName evidence="3">Uncharacterized protein</fullName>
    </submittedName>
</protein>
<evidence type="ECO:0000256" key="1">
    <source>
        <dbReference type="SAM" id="MobiDB-lite"/>
    </source>
</evidence>
<evidence type="ECO:0000313" key="4">
    <source>
        <dbReference type="Proteomes" id="UP000014809"/>
    </source>
</evidence>
<dbReference type="EMBL" id="CP003696">
    <property type="protein sequence ID" value="AGP31710.1"/>
    <property type="molecule type" value="Genomic_DNA"/>
</dbReference>
<dbReference type="AlphaFoldDB" id="S4XIX5"/>